<name>A0A7X3FXJ4_9BURK</name>
<dbReference type="InterPro" id="IPR016032">
    <property type="entry name" value="Sig_transdc_resp-reg_C-effctor"/>
</dbReference>
<dbReference type="PANTHER" id="PTHR43214:SF43">
    <property type="entry name" value="TWO-COMPONENT RESPONSE REGULATOR"/>
    <property type="match status" value="1"/>
</dbReference>
<dbReference type="PRINTS" id="PR00038">
    <property type="entry name" value="HTHLUXR"/>
</dbReference>
<evidence type="ECO:0000259" key="4">
    <source>
        <dbReference type="PROSITE" id="PS50043"/>
    </source>
</evidence>
<feature type="domain" description="Response regulatory" evidence="5">
    <location>
        <begin position="3"/>
        <end position="119"/>
    </location>
</feature>
<dbReference type="InterPro" id="IPR039420">
    <property type="entry name" value="WalR-like"/>
</dbReference>
<keyword evidence="1 3" id="KW-0597">Phosphoprotein</keyword>
<protein>
    <submittedName>
        <fullName evidence="6">Response regulator</fullName>
    </submittedName>
</protein>
<dbReference type="Pfam" id="PF00196">
    <property type="entry name" value="GerE"/>
    <property type="match status" value="1"/>
</dbReference>
<dbReference type="RefSeq" id="WP_160407951.1">
    <property type="nucleotide sequence ID" value="NZ_WSES01000002.1"/>
</dbReference>
<dbReference type="PANTHER" id="PTHR43214">
    <property type="entry name" value="TWO-COMPONENT RESPONSE REGULATOR"/>
    <property type="match status" value="1"/>
</dbReference>
<proteinExistence type="predicted"/>
<dbReference type="SMART" id="SM00421">
    <property type="entry name" value="HTH_LUXR"/>
    <property type="match status" value="1"/>
</dbReference>
<dbReference type="PROSITE" id="PS50043">
    <property type="entry name" value="HTH_LUXR_2"/>
    <property type="match status" value="1"/>
</dbReference>
<dbReference type="Pfam" id="PF00072">
    <property type="entry name" value="Response_reg"/>
    <property type="match status" value="1"/>
</dbReference>
<dbReference type="PROSITE" id="PS50110">
    <property type="entry name" value="RESPONSE_REGULATORY"/>
    <property type="match status" value="1"/>
</dbReference>
<dbReference type="Proteomes" id="UP000443353">
    <property type="component" value="Unassembled WGS sequence"/>
</dbReference>
<reference evidence="6 7" key="1">
    <citation type="submission" date="2019-12" db="EMBL/GenBank/DDBJ databases">
        <authorList>
            <person name="Li C."/>
            <person name="Zhao J."/>
        </authorList>
    </citation>
    <scope>NUCLEOTIDE SEQUENCE [LARGE SCALE GENOMIC DNA]</scope>
    <source>
        <strain evidence="6 7">NEAU-DD11</strain>
    </source>
</reference>
<evidence type="ECO:0000256" key="3">
    <source>
        <dbReference type="PROSITE-ProRule" id="PRU00169"/>
    </source>
</evidence>
<evidence type="ECO:0000313" key="6">
    <source>
        <dbReference type="EMBL" id="MVW59798.1"/>
    </source>
</evidence>
<dbReference type="SMART" id="SM00448">
    <property type="entry name" value="REC"/>
    <property type="match status" value="1"/>
</dbReference>
<evidence type="ECO:0000259" key="5">
    <source>
        <dbReference type="PROSITE" id="PS50110"/>
    </source>
</evidence>
<organism evidence="6 7">
    <name type="scientific">Massilia cellulosiltytica</name>
    <dbReference type="NCBI Taxonomy" id="2683234"/>
    <lineage>
        <taxon>Bacteria</taxon>
        <taxon>Pseudomonadati</taxon>
        <taxon>Pseudomonadota</taxon>
        <taxon>Betaproteobacteria</taxon>
        <taxon>Burkholderiales</taxon>
        <taxon>Oxalobacteraceae</taxon>
        <taxon>Telluria group</taxon>
        <taxon>Massilia</taxon>
    </lineage>
</organism>
<dbReference type="InterPro" id="IPR011006">
    <property type="entry name" value="CheY-like_superfamily"/>
</dbReference>
<evidence type="ECO:0000256" key="2">
    <source>
        <dbReference type="ARBA" id="ARBA00023125"/>
    </source>
</evidence>
<dbReference type="InterPro" id="IPR058245">
    <property type="entry name" value="NreC/VraR/RcsB-like_REC"/>
</dbReference>
<dbReference type="GO" id="GO:0000160">
    <property type="term" value="P:phosphorelay signal transduction system"/>
    <property type="evidence" value="ECO:0007669"/>
    <property type="project" value="InterPro"/>
</dbReference>
<dbReference type="Gene3D" id="3.40.50.2300">
    <property type="match status" value="1"/>
</dbReference>
<comment type="caution">
    <text evidence="6">The sequence shown here is derived from an EMBL/GenBank/DDBJ whole genome shotgun (WGS) entry which is preliminary data.</text>
</comment>
<dbReference type="InterPro" id="IPR000792">
    <property type="entry name" value="Tscrpt_reg_LuxR_C"/>
</dbReference>
<dbReference type="SUPFAM" id="SSF52172">
    <property type="entry name" value="CheY-like"/>
    <property type="match status" value="1"/>
</dbReference>
<dbReference type="EMBL" id="WSES01000002">
    <property type="protein sequence ID" value="MVW59798.1"/>
    <property type="molecule type" value="Genomic_DNA"/>
</dbReference>
<dbReference type="SUPFAM" id="SSF46894">
    <property type="entry name" value="C-terminal effector domain of the bipartite response regulators"/>
    <property type="match status" value="1"/>
</dbReference>
<dbReference type="InterPro" id="IPR001789">
    <property type="entry name" value="Sig_transdc_resp-reg_receiver"/>
</dbReference>
<dbReference type="AlphaFoldDB" id="A0A7X3FXJ4"/>
<feature type="domain" description="HTH luxR-type" evidence="4">
    <location>
        <begin position="134"/>
        <end position="199"/>
    </location>
</feature>
<keyword evidence="7" id="KW-1185">Reference proteome</keyword>
<gene>
    <name evidence="6" type="ORF">GPY61_07630</name>
</gene>
<evidence type="ECO:0000313" key="7">
    <source>
        <dbReference type="Proteomes" id="UP000443353"/>
    </source>
</evidence>
<sequence>MIRIVLVDDHAVVRSGYRRLLCAEPDFDVVGEAASAPEANALVQQVRPDVAIVDLSLKGSSGLEAIAGMRARQPGLRVLVLSMHDSAGHVAQALKAGAHGYLTKRSEPEELITGIRAVMNGTRVLSSDVAAAVAPAPLDGLTPREFDMLRLLVHGESVQAIAAQLTVSPKTVLNTLTSVRQKLGADNDFRLMHLAARLGIVEFGGAVPA</sequence>
<keyword evidence="2" id="KW-0238">DNA-binding</keyword>
<feature type="modified residue" description="4-aspartylphosphate" evidence="3">
    <location>
        <position position="54"/>
    </location>
</feature>
<dbReference type="GO" id="GO:0003677">
    <property type="term" value="F:DNA binding"/>
    <property type="evidence" value="ECO:0007669"/>
    <property type="project" value="UniProtKB-KW"/>
</dbReference>
<dbReference type="CDD" id="cd17535">
    <property type="entry name" value="REC_NarL-like"/>
    <property type="match status" value="1"/>
</dbReference>
<accession>A0A7X3FXJ4</accession>
<dbReference type="GO" id="GO:0006355">
    <property type="term" value="P:regulation of DNA-templated transcription"/>
    <property type="evidence" value="ECO:0007669"/>
    <property type="project" value="InterPro"/>
</dbReference>
<dbReference type="CDD" id="cd06170">
    <property type="entry name" value="LuxR_C_like"/>
    <property type="match status" value="1"/>
</dbReference>
<evidence type="ECO:0000256" key="1">
    <source>
        <dbReference type="ARBA" id="ARBA00022553"/>
    </source>
</evidence>